<keyword evidence="1 4" id="KW-0732">Signal</keyword>
<dbReference type="Pfam" id="PF04043">
    <property type="entry name" value="PMEI"/>
    <property type="match status" value="1"/>
</dbReference>
<dbReference type="InterPro" id="IPR035513">
    <property type="entry name" value="Invertase/methylesterase_inhib"/>
</dbReference>
<dbReference type="PANTHER" id="PTHR36710:SF18">
    <property type="entry name" value="PECTINESTERASE INHIBITOR 5-RELATED"/>
    <property type="match status" value="1"/>
</dbReference>
<dbReference type="CDD" id="cd15797">
    <property type="entry name" value="PMEI"/>
    <property type="match status" value="1"/>
</dbReference>
<dbReference type="InterPro" id="IPR034086">
    <property type="entry name" value="PMEI_plant"/>
</dbReference>
<keyword evidence="2" id="KW-1015">Disulfide bond</keyword>
<evidence type="ECO:0000256" key="4">
    <source>
        <dbReference type="SAM" id="SignalP"/>
    </source>
</evidence>
<keyword evidence="7" id="KW-1185">Reference proteome</keyword>
<gene>
    <name evidence="6" type="ORF">RJ639_037938</name>
</gene>
<dbReference type="PANTHER" id="PTHR36710">
    <property type="entry name" value="PECTINESTERASE INHIBITOR-LIKE"/>
    <property type="match status" value="1"/>
</dbReference>
<comment type="similarity">
    <text evidence="3">Belongs to the PMEI family.</text>
</comment>
<protein>
    <recommendedName>
        <fullName evidence="5">Pectinesterase inhibitor domain-containing protein</fullName>
    </recommendedName>
</protein>
<dbReference type="Gene3D" id="1.20.140.40">
    <property type="entry name" value="Invertase/pectin methylesterase inhibitor family protein"/>
    <property type="match status" value="1"/>
</dbReference>
<feature type="domain" description="Pectinesterase inhibitor" evidence="5">
    <location>
        <begin position="33"/>
        <end position="181"/>
    </location>
</feature>
<dbReference type="NCBIfam" id="TIGR01614">
    <property type="entry name" value="PME_inhib"/>
    <property type="match status" value="1"/>
</dbReference>
<organism evidence="6 7">
    <name type="scientific">Escallonia herrerae</name>
    <dbReference type="NCBI Taxonomy" id="1293975"/>
    <lineage>
        <taxon>Eukaryota</taxon>
        <taxon>Viridiplantae</taxon>
        <taxon>Streptophyta</taxon>
        <taxon>Embryophyta</taxon>
        <taxon>Tracheophyta</taxon>
        <taxon>Spermatophyta</taxon>
        <taxon>Magnoliopsida</taxon>
        <taxon>eudicotyledons</taxon>
        <taxon>Gunneridae</taxon>
        <taxon>Pentapetalae</taxon>
        <taxon>asterids</taxon>
        <taxon>campanulids</taxon>
        <taxon>Escalloniales</taxon>
        <taxon>Escalloniaceae</taxon>
        <taxon>Escallonia</taxon>
    </lineage>
</organism>
<evidence type="ECO:0000313" key="6">
    <source>
        <dbReference type="EMBL" id="KAK3029621.1"/>
    </source>
</evidence>
<dbReference type="AlphaFoldDB" id="A0AA88WKU3"/>
<dbReference type="InterPro" id="IPR006501">
    <property type="entry name" value="Pectinesterase_inhib_dom"/>
</dbReference>
<dbReference type="SMART" id="SM00856">
    <property type="entry name" value="PMEI"/>
    <property type="match status" value="1"/>
</dbReference>
<name>A0AA88WKU3_9ASTE</name>
<dbReference type="FunFam" id="1.20.140.40:FF:000008">
    <property type="entry name" value="Invertase/pectin methylesterase inhibitor family protein"/>
    <property type="match status" value="1"/>
</dbReference>
<evidence type="ECO:0000256" key="3">
    <source>
        <dbReference type="ARBA" id="ARBA00038471"/>
    </source>
</evidence>
<feature type="signal peptide" evidence="4">
    <location>
        <begin position="1"/>
        <end position="26"/>
    </location>
</feature>
<reference evidence="6" key="1">
    <citation type="submission" date="2022-12" db="EMBL/GenBank/DDBJ databases">
        <title>Draft genome assemblies for two species of Escallonia (Escalloniales).</title>
        <authorList>
            <person name="Chanderbali A."/>
            <person name="Dervinis C."/>
            <person name="Anghel I."/>
            <person name="Soltis D."/>
            <person name="Soltis P."/>
            <person name="Zapata F."/>
        </authorList>
    </citation>
    <scope>NUCLEOTIDE SEQUENCE</scope>
    <source>
        <strain evidence="6">UCBG64.0493</strain>
        <tissue evidence="6">Leaf</tissue>
    </source>
</reference>
<dbReference type="EMBL" id="JAVXUP010000373">
    <property type="protein sequence ID" value="KAK3029621.1"/>
    <property type="molecule type" value="Genomic_DNA"/>
</dbReference>
<evidence type="ECO:0000256" key="2">
    <source>
        <dbReference type="ARBA" id="ARBA00023157"/>
    </source>
</evidence>
<evidence type="ECO:0000259" key="5">
    <source>
        <dbReference type="SMART" id="SM00856"/>
    </source>
</evidence>
<proteinExistence type="inferred from homology"/>
<dbReference type="InterPro" id="IPR052421">
    <property type="entry name" value="PCW_Enzyme_Inhibitor"/>
</dbReference>
<feature type="chain" id="PRO_5041735771" description="Pectinesterase inhibitor domain-containing protein" evidence="4">
    <location>
        <begin position="27"/>
        <end position="234"/>
    </location>
</feature>
<sequence>MALLVPSSSLLISLLLVLLFIDPSVASPIANATGYALVARICEQTYNKYYCTDALKSDPRTKTADAKALLEVSIKLASLNATATTLKIQSLIKDAKHPGLKDHLQVCANVYKGIVDDLTRANASSKSGQYDDARRSAIRATHGPESCEVAFKEPPAQKTPLSSYNFYVELLSDIVVNIASIIKLLNCTLILEIKVKDSSVEGSDGYLTSVVTLNWSNLPFEVTVAYCFDLSLAV</sequence>
<dbReference type="SUPFAM" id="SSF101148">
    <property type="entry name" value="Plant invertase/pectin methylesterase inhibitor"/>
    <property type="match status" value="1"/>
</dbReference>
<dbReference type="GO" id="GO:0046910">
    <property type="term" value="F:pectinesterase inhibitor activity"/>
    <property type="evidence" value="ECO:0007669"/>
    <property type="project" value="InterPro"/>
</dbReference>
<evidence type="ECO:0000256" key="1">
    <source>
        <dbReference type="ARBA" id="ARBA00022729"/>
    </source>
</evidence>
<accession>A0AA88WKU3</accession>
<dbReference type="Proteomes" id="UP001188597">
    <property type="component" value="Unassembled WGS sequence"/>
</dbReference>
<comment type="caution">
    <text evidence="6">The sequence shown here is derived from an EMBL/GenBank/DDBJ whole genome shotgun (WGS) entry which is preliminary data.</text>
</comment>
<evidence type="ECO:0000313" key="7">
    <source>
        <dbReference type="Proteomes" id="UP001188597"/>
    </source>
</evidence>